<evidence type="ECO:0000256" key="6">
    <source>
        <dbReference type="ARBA" id="ARBA00022660"/>
    </source>
</evidence>
<keyword evidence="6" id="KW-0679">Respiratory chain</keyword>
<evidence type="ECO:0000256" key="3">
    <source>
        <dbReference type="ARBA" id="ARBA00012944"/>
    </source>
</evidence>
<evidence type="ECO:0000256" key="9">
    <source>
        <dbReference type="ARBA" id="ARBA00022967"/>
    </source>
</evidence>
<keyword evidence="14 17" id="KW-0496">Mitochondrion</keyword>
<feature type="transmembrane region" description="Helical" evidence="17">
    <location>
        <begin position="91"/>
        <end position="109"/>
    </location>
</feature>
<feature type="domain" description="NADH:quinone oxidoreductase/Mrp antiporter transmembrane" evidence="18">
    <location>
        <begin position="108"/>
        <end position="379"/>
    </location>
</feature>
<dbReference type="InterPro" id="IPR001750">
    <property type="entry name" value="ND/Mrp_TM"/>
</dbReference>
<organism evidence="21">
    <name type="scientific">Bathynomus sp. YS-2016</name>
    <dbReference type="NCBI Taxonomy" id="1863031"/>
    <lineage>
        <taxon>Eukaryota</taxon>
        <taxon>Metazoa</taxon>
        <taxon>Ecdysozoa</taxon>
        <taxon>Arthropoda</taxon>
        <taxon>Crustacea</taxon>
        <taxon>Multicrustacea</taxon>
        <taxon>Malacostraca</taxon>
        <taxon>Eumalacostraca</taxon>
        <taxon>Peracarida</taxon>
        <taxon>Isopoda</taxon>
        <taxon>Cirolanidae</taxon>
        <taxon>Bathynomus</taxon>
    </lineage>
</organism>
<evidence type="ECO:0000313" key="21">
    <source>
        <dbReference type="EMBL" id="ANQ92685.1"/>
    </source>
</evidence>
<comment type="subcellular location">
    <subcellularLocation>
        <location evidence="2">Mitochondrion inner membrane</location>
        <topology evidence="2">Multi-pass membrane protein</topology>
    </subcellularLocation>
</comment>
<evidence type="ECO:0000256" key="7">
    <source>
        <dbReference type="ARBA" id="ARBA00022692"/>
    </source>
</evidence>
<dbReference type="AlphaFoldDB" id="A0A1L2F0N2"/>
<keyword evidence="8" id="KW-0999">Mitochondrion inner membrane</keyword>
<keyword evidence="13 17" id="KW-0830">Ubiquinone</keyword>
<evidence type="ECO:0000256" key="10">
    <source>
        <dbReference type="ARBA" id="ARBA00022982"/>
    </source>
</evidence>
<dbReference type="EC" id="7.1.1.2" evidence="3 17"/>
<accession>A0A1L2F0N2</accession>
<geneLocation type="mitochondrion" evidence="21"/>
<sequence>MLSRDSLFKVCGVSLLVVSFFMGGLGLLSLVYLPSSVMEFNIFYSSSCTIKFTMVFDWMSYLFFSFVSFISASVIYYSGSYMEGDVNMERFIILVMLFVGSMFFLVFSLNLISVLLGWDGLGIVSYILVVYYQNEKSEAAGMITALSNRIGDAAILLGIGAMVETGSWEFLFYPTGGGLDYFLLVMVVLAAITKSAQMPFSAWLPAAMAAPTPVSALVHSSTLVTAGIYLLIRFNPLLMSFYLHNVLAMLGLLTTLMASISATYETDLKKVVALSTLSQLGFMVTTLSLGLYELAFFHLLTHAVFKALLFMCSGKILHSLGGQDMRSMGGLVLALPYTGACLNLSNLALCGFPFLAGFYSKDLFIESWFMMDWGSLVLCLAGLCVGLSTVYSIRFSYMSMFGFSNLAPLGSASDKDSIVTISMVGLSLLALVSGAGFYWLLLPSPVGILLPPLLKLLTLGSIPLGVLFGLLVSLSSVNPNGSLLIKVFKGVVGMWFLPWVSGQFISGAGLAKSFNLKSLDFGWWESWGGQGAYVMIMNGGAKVVEAQSGSVKIFLSVFGFSMVVVMMNYW</sequence>
<feature type="domain" description="NADH-Ubiquinone oxidoreductase (complex I) chain 5 N-terminal" evidence="19">
    <location>
        <begin position="45"/>
        <end position="91"/>
    </location>
</feature>
<evidence type="ECO:0000256" key="14">
    <source>
        <dbReference type="ARBA" id="ARBA00023128"/>
    </source>
</evidence>
<feature type="domain" description="NADH dehydrogenase subunit 5 C-terminal" evidence="20">
    <location>
        <begin position="391"/>
        <end position="567"/>
    </location>
</feature>
<comment type="function">
    <text evidence="1">Core subunit of the mitochondrial membrane respiratory chain NADH dehydrogenase (Complex I) that is believed to belong to the minimal assembly required for catalysis. Complex I functions in the transfer of electrons from NADH to the respiratory chain. The immediate electron acceptor for the enzyme is believed to be ubiquinone.</text>
</comment>
<evidence type="ECO:0000256" key="8">
    <source>
        <dbReference type="ARBA" id="ARBA00022792"/>
    </source>
</evidence>
<dbReference type="InterPro" id="IPR010934">
    <property type="entry name" value="NADH_DH_su5_C"/>
</dbReference>
<keyword evidence="15 17" id="KW-0472">Membrane</keyword>
<dbReference type="Pfam" id="PF00361">
    <property type="entry name" value="Proton_antipo_M"/>
    <property type="match status" value="1"/>
</dbReference>
<dbReference type="GO" id="GO:0008137">
    <property type="term" value="F:NADH dehydrogenase (ubiquinone) activity"/>
    <property type="evidence" value="ECO:0007669"/>
    <property type="project" value="UniProtKB-EC"/>
</dbReference>
<dbReference type="PANTHER" id="PTHR42829:SF2">
    <property type="entry name" value="NADH-UBIQUINONE OXIDOREDUCTASE CHAIN 5"/>
    <property type="match status" value="1"/>
</dbReference>
<dbReference type="GO" id="GO:0003954">
    <property type="term" value="F:NADH dehydrogenase activity"/>
    <property type="evidence" value="ECO:0007669"/>
    <property type="project" value="TreeGrafter"/>
</dbReference>
<comment type="function">
    <text evidence="17">Core subunit of the mitochondrial membrane respiratory chain NADH dehydrogenase (Complex I) which catalyzes electron transfer from NADH through the respiratory chain, using ubiquinone as an electron acceptor. Essential for the catalytic activity and assembly of complex I.</text>
</comment>
<feature type="transmembrane region" description="Helical" evidence="17">
    <location>
        <begin position="216"/>
        <end position="235"/>
    </location>
</feature>
<dbReference type="GO" id="GO:0015990">
    <property type="term" value="P:electron transport coupled proton transport"/>
    <property type="evidence" value="ECO:0007669"/>
    <property type="project" value="TreeGrafter"/>
</dbReference>
<evidence type="ECO:0000256" key="4">
    <source>
        <dbReference type="ARBA" id="ARBA00021096"/>
    </source>
</evidence>
<feature type="transmembrane region" description="Helical" evidence="17">
    <location>
        <begin position="115"/>
        <end position="132"/>
    </location>
</feature>
<evidence type="ECO:0000256" key="13">
    <source>
        <dbReference type="ARBA" id="ARBA00023075"/>
    </source>
</evidence>
<dbReference type="EMBL" id="KU057374">
    <property type="protein sequence ID" value="ANQ92685.1"/>
    <property type="molecule type" value="Genomic_DNA"/>
</dbReference>
<evidence type="ECO:0000259" key="19">
    <source>
        <dbReference type="Pfam" id="PF00662"/>
    </source>
</evidence>
<reference evidence="21" key="1">
    <citation type="submission" date="2015-11" db="EMBL/GenBank/DDBJ databases">
        <authorList>
            <person name="Zhang Y."/>
            <person name="Guo Z."/>
        </authorList>
    </citation>
    <scope>NUCLEOTIDE SEQUENCE</scope>
</reference>
<feature type="transmembrane region" description="Helical" evidence="17">
    <location>
        <begin position="241"/>
        <end position="264"/>
    </location>
</feature>
<protein>
    <recommendedName>
        <fullName evidence="4 17">NADH-ubiquinone oxidoreductase chain 5</fullName>
        <ecNumber evidence="3 17">7.1.1.2</ecNumber>
    </recommendedName>
</protein>
<keyword evidence="5 17" id="KW-0813">Transport</keyword>
<feature type="transmembrane region" description="Helical" evidence="17">
    <location>
        <begin position="61"/>
        <end position="79"/>
    </location>
</feature>
<evidence type="ECO:0000256" key="2">
    <source>
        <dbReference type="ARBA" id="ARBA00004448"/>
    </source>
</evidence>
<dbReference type="InterPro" id="IPR001516">
    <property type="entry name" value="Proton_antipo_N"/>
</dbReference>
<feature type="transmembrane region" description="Helical" evidence="17">
    <location>
        <begin position="181"/>
        <end position="204"/>
    </location>
</feature>
<evidence type="ECO:0000256" key="12">
    <source>
        <dbReference type="ARBA" id="ARBA00023027"/>
    </source>
</evidence>
<keyword evidence="9" id="KW-1278">Translocase</keyword>
<keyword evidence="11 17" id="KW-1133">Transmembrane helix</keyword>
<feature type="transmembrane region" description="Helical" evidence="17">
    <location>
        <begin position="553"/>
        <end position="569"/>
    </location>
</feature>
<feature type="transmembrane region" description="Helical" evidence="17">
    <location>
        <begin position="7"/>
        <end position="33"/>
    </location>
</feature>
<dbReference type="PANTHER" id="PTHR42829">
    <property type="entry name" value="NADH-UBIQUINONE OXIDOREDUCTASE CHAIN 5"/>
    <property type="match status" value="1"/>
</dbReference>
<evidence type="ECO:0000256" key="17">
    <source>
        <dbReference type="RuleBase" id="RU003404"/>
    </source>
</evidence>
<dbReference type="GO" id="GO:0042773">
    <property type="term" value="P:ATP synthesis coupled electron transport"/>
    <property type="evidence" value="ECO:0007669"/>
    <property type="project" value="InterPro"/>
</dbReference>
<dbReference type="Pfam" id="PF00662">
    <property type="entry name" value="Proton_antipo_N"/>
    <property type="match status" value="1"/>
</dbReference>
<feature type="transmembrane region" description="Helical" evidence="17">
    <location>
        <begin position="453"/>
        <end position="471"/>
    </location>
</feature>
<dbReference type="GO" id="GO:0005743">
    <property type="term" value="C:mitochondrial inner membrane"/>
    <property type="evidence" value="ECO:0007669"/>
    <property type="project" value="UniProtKB-SubCell"/>
</dbReference>
<keyword evidence="7 17" id="KW-0812">Transmembrane</keyword>
<gene>
    <name evidence="21" type="primary">ND5</name>
</gene>
<dbReference type="Pfam" id="PF06455">
    <property type="entry name" value="NADH5_C"/>
    <property type="match status" value="1"/>
</dbReference>
<feature type="transmembrane region" description="Helical" evidence="17">
    <location>
        <begin position="375"/>
        <end position="397"/>
    </location>
</feature>
<keyword evidence="12 17" id="KW-0520">NAD</keyword>
<comment type="similarity">
    <text evidence="17">Belongs to the complex I subunit 5 family.</text>
</comment>
<evidence type="ECO:0000256" key="1">
    <source>
        <dbReference type="ARBA" id="ARBA00003257"/>
    </source>
</evidence>
<evidence type="ECO:0000256" key="5">
    <source>
        <dbReference type="ARBA" id="ARBA00022448"/>
    </source>
</evidence>
<evidence type="ECO:0000259" key="20">
    <source>
        <dbReference type="Pfam" id="PF06455"/>
    </source>
</evidence>
<evidence type="ECO:0000256" key="15">
    <source>
        <dbReference type="ARBA" id="ARBA00023136"/>
    </source>
</evidence>
<evidence type="ECO:0000256" key="11">
    <source>
        <dbReference type="ARBA" id="ARBA00022989"/>
    </source>
</evidence>
<dbReference type="InterPro" id="IPR003945">
    <property type="entry name" value="NU5C-like"/>
</dbReference>
<evidence type="ECO:0000259" key="18">
    <source>
        <dbReference type="Pfam" id="PF00361"/>
    </source>
</evidence>
<comment type="catalytic activity">
    <reaction evidence="16 17">
        <text>a ubiquinone + NADH + 5 H(+)(in) = a ubiquinol + NAD(+) + 4 H(+)(out)</text>
        <dbReference type="Rhea" id="RHEA:29091"/>
        <dbReference type="Rhea" id="RHEA-COMP:9565"/>
        <dbReference type="Rhea" id="RHEA-COMP:9566"/>
        <dbReference type="ChEBI" id="CHEBI:15378"/>
        <dbReference type="ChEBI" id="CHEBI:16389"/>
        <dbReference type="ChEBI" id="CHEBI:17976"/>
        <dbReference type="ChEBI" id="CHEBI:57540"/>
        <dbReference type="ChEBI" id="CHEBI:57945"/>
        <dbReference type="EC" id="7.1.1.2"/>
    </reaction>
</comment>
<name>A0A1L2F0N2_9CRUS</name>
<dbReference type="PRINTS" id="PR01434">
    <property type="entry name" value="NADHDHGNASE5"/>
</dbReference>
<proteinExistence type="inferred from homology"/>
<feature type="transmembrane region" description="Helical" evidence="17">
    <location>
        <begin position="271"/>
        <end position="289"/>
    </location>
</feature>
<feature type="transmembrane region" description="Helical" evidence="17">
    <location>
        <begin position="418"/>
        <end position="441"/>
    </location>
</feature>
<feature type="transmembrane region" description="Helical" evidence="17">
    <location>
        <begin position="329"/>
        <end position="355"/>
    </location>
</feature>
<evidence type="ECO:0000256" key="16">
    <source>
        <dbReference type="ARBA" id="ARBA00049551"/>
    </source>
</evidence>
<keyword evidence="10" id="KW-0249">Electron transport</keyword>